<dbReference type="Proteomes" id="UP001060085">
    <property type="component" value="Linkage Group LG06"/>
</dbReference>
<dbReference type="EMBL" id="CM044706">
    <property type="protein sequence ID" value="KAI5658176.1"/>
    <property type="molecule type" value="Genomic_DNA"/>
</dbReference>
<gene>
    <name evidence="1" type="ORF">M9H77_26969</name>
</gene>
<name>A0ACC0AC66_CATRO</name>
<evidence type="ECO:0000313" key="2">
    <source>
        <dbReference type="Proteomes" id="UP001060085"/>
    </source>
</evidence>
<keyword evidence="2" id="KW-1185">Reference proteome</keyword>
<protein>
    <submittedName>
        <fullName evidence="1">Uncharacterized protein</fullName>
    </submittedName>
</protein>
<reference evidence="2" key="1">
    <citation type="journal article" date="2023" name="Nat. Plants">
        <title>Single-cell RNA sequencing provides a high-resolution roadmap for understanding the multicellular compartmentation of specialized metabolism.</title>
        <authorList>
            <person name="Sun S."/>
            <person name="Shen X."/>
            <person name="Li Y."/>
            <person name="Li Y."/>
            <person name="Wang S."/>
            <person name="Li R."/>
            <person name="Zhang H."/>
            <person name="Shen G."/>
            <person name="Guo B."/>
            <person name="Wei J."/>
            <person name="Xu J."/>
            <person name="St-Pierre B."/>
            <person name="Chen S."/>
            <person name="Sun C."/>
        </authorList>
    </citation>
    <scope>NUCLEOTIDE SEQUENCE [LARGE SCALE GENOMIC DNA]</scope>
</reference>
<comment type="caution">
    <text evidence="1">The sequence shown here is derived from an EMBL/GenBank/DDBJ whole genome shotgun (WGS) entry which is preliminary data.</text>
</comment>
<accession>A0ACC0AC66</accession>
<proteinExistence type="predicted"/>
<organism evidence="1 2">
    <name type="scientific">Catharanthus roseus</name>
    <name type="common">Madagascar periwinkle</name>
    <name type="synonym">Vinca rosea</name>
    <dbReference type="NCBI Taxonomy" id="4058"/>
    <lineage>
        <taxon>Eukaryota</taxon>
        <taxon>Viridiplantae</taxon>
        <taxon>Streptophyta</taxon>
        <taxon>Embryophyta</taxon>
        <taxon>Tracheophyta</taxon>
        <taxon>Spermatophyta</taxon>
        <taxon>Magnoliopsida</taxon>
        <taxon>eudicotyledons</taxon>
        <taxon>Gunneridae</taxon>
        <taxon>Pentapetalae</taxon>
        <taxon>asterids</taxon>
        <taxon>lamiids</taxon>
        <taxon>Gentianales</taxon>
        <taxon>Apocynaceae</taxon>
        <taxon>Rauvolfioideae</taxon>
        <taxon>Vinceae</taxon>
        <taxon>Catharanthinae</taxon>
        <taxon>Catharanthus</taxon>
    </lineage>
</organism>
<sequence>MTILVPNLHPDYGGEKELFGENQVNGRVSGLHCTWLVPCTTASSEDVDRFLTLRVDPLKEGRSTWRAWPNRLTQDVPRGTQISYSAVVDLVAELGRAWYARKFTIEKVFGSWDITFNILPKYLQAV</sequence>
<evidence type="ECO:0000313" key="1">
    <source>
        <dbReference type="EMBL" id="KAI5658176.1"/>
    </source>
</evidence>